<evidence type="ECO:0000313" key="2">
    <source>
        <dbReference type="EMBL" id="CAK9147589.1"/>
    </source>
</evidence>
<feature type="compositionally biased region" description="Basic and acidic residues" evidence="1">
    <location>
        <begin position="1"/>
        <end position="10"/>
    </location>
</feature>
<dbReference type="AlphaFoldDB" id="A0ABC8RRN9"/>
<comment type="caution">
    <text evidence="2">The sequence shown here is derived from an EMBL/GenBank/DDBJ whole genome shotgun (WGS) entry which is preliminary data.</text>
</comment>
<accession>A0ABC8RRN9</accession>
<dbReference type="Proteomes" id="UP001642360">
    <property type="component" value="Unassembled WGS sequence"/>
</dbReference>
<organism evidence="2 3">
    <name type="scientific">Ilex paraguariensis</name>
    <name type="common">yerba mate</name>
    <dbReference type="NCBI Taxonomy" id="185542"/>
    <lineage>
        <taxon>Eukaryota</taxon>
        <taxon>Viridiplantae</taxon>
        <taxon>Streptophyta</taxon>
        <taxon>Embryophyta</taxon>
        <taxon>Tracheophyta</taxon>
        <taxon>Spermatophyta</taxon>
        <taxon>Magnoliopsida</taxon>
        <taxon>eudicotyledons</taxon>
        <taxon>Gunneridae</taxon>
        <taxon>Pentapetalae</taxon>
        <taxon>asterids</taxon>
        <taxon>campanulids</taxon>
        <taxon>Aquifoliales</taxon>
        <taxon>Aquifoliaceae</taxon>
        <taxon>Ilex</taxon>
    </lineage>
</organism>
<protein>
    <submittedName>
        <fullName evidence="2">Uncharacterized protein</fullName>
    </submittedName>
</protein>
<gene>
    <name evidence="2" type="ORF">ILEXP_LOCUS15497</name>
</gene>
<dbReference type="EMBL" id="CAUOFW020001704">
    <property type="protein sequence ID" value="CAK9147589.1"/>
    <property type="molecule type" value="Genomic_DNA"/>
</dbReference>
<keyword evidence="3" id="KW-1185">Reference proteome</keyword>
<evidence type="ECO:0000313" key="3">
    <source>
        <dbReference type="Proteomes" id="UP001642360"/>
    </source>
</evidence>
<reference evidence="2 3" key="1">
    <citation type="submission" date="2024-02" db="EMBL/GenBank/DDBJ databases">
        <authorList>
            <person name="Vignale AGUSTIN F."/>
            <person name="Sosa J E."/>
            <person name="Modenutti C."/>
        </authorList>
    </citation>
    <scope>NUCLEOTIDE SEQUENCE [LARGE SCALE GENOMIC DNA]</scope>
</reference>
<proteinExistence type="predicted"/>
<evidence type="ECO:0000256" key="1">
    <source>
        <dbReference type="SAM" id="MobiDB-lite"/>
    </source>
</evidence>
<feature type="region of interest" description="Disordered" evidence="1">
    <location>
        <begin position="1"/>
        <end position="20"/>
    </location>
</feature>
<sequence length="129" mass="14201">MSRGKRSLEGKEEDQPERKRPALASVIVEALKVDSLQKLCSSLEPILRRVVNCYLEQEDHRQVRYGNVGNIPPVPVPLPICKDNHIFFGLAHIERKRERISISGVDNVGSQAFLGGAMVVCKGGNGGLL</sequence>
<name>A0ABC8RRN9_9AQUA</name>